<dbReference type="STRING" id="154981.AKJ29_16735"/>
<dbReference type="AlphaFoldDB" id="A0A0P7JS82"/>
<gene>
    <name evidence="1" type="ORF">AKJ29_16735</name>
</gene>
<comment type="caution">
    <text evidence="1">The sequence shown here is derived from an EMBL/GenBank/DDBJ whole genome shotgun (WGS) entry which is preliminary data.</text>
</comment>
<name>A0A0P7JS82_9RHOB</name>
<dbReference type="Proteomes" id="UP000050471">
    <property type="component" value="Unassembled WGS sequence"/>
</dbReference>
<evidence type="ECO:0000313" key="2">
    <source>
        <dbReference type="Proteomes" id="UP000050471"/>
    </source>
</evidence>
<proteinExistence type="predicted"/>
<dbReference type="EMBL" id="LKBA01000004">
    <property type="protein sequence ID" value="KPN64279.1"/>
    <property type="molecule type" value="Genomic_DNA"/>
</dbReference>
<evidence type="ECO:0000313" key="1">
    <source>
        <dbReference type="EMBL" id="KPN64279.1"/>
    </source>
</evidence>
<accession>A0A0P7JS82</accession>
<organism evidence="1 2">
    <name type="scientific">Aliiroseovarius crassostreae</name>
    <dbReference type="NCBI Taxonomy" id="154981"/>
    <lineage>
        <taxon>Bacteria</taxon>
        <taxon>Pseudomonadati</taxon>
        <taxon>Pseudomonadota</taxon>
        <taxon>Alphaproteobacteria</taxon>
        <taxon>Rhodobacterales</taxon>
        <taxon>Paracoccaceae</taxon>
        <taxon>Aliiroseovarius</taxon>
    </lineage>
</organism>
<sequence>MGQGATMQHNVNCLVNSDDMLVLVREAMVGLNDVLVSEATLDALVYELGAKINARFEVVPVIDDFKPELGSISFSLELRKKGAGHG</sequence>
<keyword evidence="2" id="KW-1185">Reference proteome</keyword>
<reference evidence="1 2" key="1">
    <citation type="submission" date="2015-09" db="EMBL/GenBank/DDBJ databases">
        <title>Draft genome sequence of Aliiroseovarius crassostreae CV919-312TSm, the causative agent of Roseovarius Oyster Disease (formerly Juvenile Oyster Disease).</title>
        <authorList>
            <person name="Kessner L."/>
            <person name="Spinard E."/>
            <person name="Nelson D."/>
        </authorList>
    </citation>
    <scope>NUCLEOTIDE SEQUENCE [LARGE SCALE GENOMIC DNA]</scope>
    <source>
        <strain evidence="1 2">CV919-312</strain>
    </source>
</reference>
<protein>
    <submittedName>
        <fullName evidence="1">Uncharacterized protein</fullName>
    </submittedName>
</protein>